<dbReference type="Gene3D" id="3.90.1570.30">
    <property type="match status" value="1"/>
</dbReference>
<evidence type="ECO:0000313" key="3">
    <source>
        <dbReference type="EMBL" id="TKT92520.1"/>
    </source>
</evidence>
<proteinExistence type="predicted"/>
<name>A0A4U6D598_9BACT</name>
<dbReference type="GO" id="GO:0009035">
    <property type="term" value="F:type I site-specific deoxyribonuclease activity"/>
    <property type="evidence" value="ECO:0007669"/>
    <property type="project" value="UniProtKB-EC"/>
</dbReference>
<dbReference type="Pfam" id="PF04851">
    <property type="entry name" value="ResIII"/>
    <property type="match status" value="1"/>
</dbReference>
<protein>
    <submittedName>
        <fullName evidence="3">DUF4145 domain-containing protein</fullName>
    </submittedName>
</protein>
<dbReference type="Pfam" id="PF04313">
    <property type="entry name" value="HSDR_N"/>
    <property type="match status" value="1"/>
</dbReference>
<dbReference type="Gene3D" id="3.40.50.300">
    <property type="entry name" value="P-loop containing nucleotide triphosphate hydrolases"/>
    <property type="match status" value="2"/>
</dbReference>
<keyword evidence="1" id="KW-0175">Coiled coil</keyword>
<dbReference type="GO" id="GO:0005829">
    <property type="term" value="C:cytosol"/>
    <property type="evidence" value="ECO:0007669"/>
    <property type="project" value="TreeGrafter"/>
</dbReference>
<keyword evidence="4" id="KW-1185">Reference proteome</keyword>
<dbReference type="PANTHER" id="PTHR47396">
    <property type="entry name" value="TYPE I RESTRICTION ENZYME ECOKI R PROTEIN"/>
    <property type="match status" value="1"/>
</dbReference>
<reference evidence="3 4" key="1">
    <citation type="submission" date="2019-05" db="EMBL/GenBank/DDBJ databases">
        <title>Dyadobacter AR-3-8 sp. nov., isolated from arctic soil.</title>
        <authorList>
            <person name="Chaudhary D.K."/>
        </authorList>
    </citation>
    <scope>NUCLEOTIDE SEQUENCE [LARGE SCALE GENOMIC DNA]</scope>
    <source>
        <strain evidence="3 4">AR-3-8</strain>
    </source>
</reference>
<dbReference type="InterPro" id="IPR007409">
    <property type="entry name" value="Restrct_endonuc_type1_HsdR_N"/>
</dbReference>
<dbReference type="GO" id="GO:0009307">
    <property type="term" value="P:DNA restriction-modification system"/>
    <property type="evidence" value="ECO:0007669"/>
    <property type="project" value="UniProtKB-KW"/>
</dbReference>
<dbReference type="InterPro" id="IPR050742">
    <property type="entry name" value="Helicase_Restrict-Modif_Enz"/>
</dbReference>
<dbReference type="EMBL" id="SZVO01000004">
    <property type="protein sequence ID" value="TKT92520.1"/>
    <property type="molecule type" value="Genomic_DNA"/>
</dbReference>
<organism evidence="3 4">
    <name type="scientific">Dyadobacter frigoris</name>
    <dbReference type="NCBI Taxonomy" id="2576211"/>
    <lineage>
        <taxon>Bacteria</taxon>
        <taxon>Pseudomonadati</taxon>
        <taxon>Bacteroidota</taxon>
        <taxon>Cytophagia</taxon>
        <taxon>Cytophagales</taxon>
        <taxon>Spirosomataceae</taxon>
        <taxon>Dyadobacter</taxon>
    </lineage>
</organism>
<feature type="domain" description="Helicase ATP-binding" evidence="2">
    <location>
        <begin position="370"/>
        <end position="529"/>
    </location>
</feature>
<dbReference type="OrthoDB" id="9759819at2"/>
<dbReference type="PANTHER" id="PTHR47396:SF1">
    <property type="entry name" value="ATP-DEPENDENT HELICASE IRC3-RELATED"/>
    <property type="match status" value="1"/>
</dbReference>
<dbReference type="SMART" id="SM00487">
    <property type="entry name" value="DEXDc"/>
    <property type="match status" value="1"/>
</dbReference>
<feature type="coiled-coil region" evidence="1">
    <location>
        <begin position="165"/>
        <end position="198"/>
    </location>
</feature>
<dbReference type="InterPro" id="IPR013670">
    <property type="entry name" value="EcoEI_R_C_dom"/>
</dbReference>
<dbReference type="Pfam" id="PF08463">
    <property type="entry name" value="EcoEI_R_C"/>
    <property type="match status" value="1"/>
</dbReference>
<dbReference type="InterPro" id="IPR006935">
    <property type="entry name" value="Helicase/UvrB_N"/>
</dbReference>
<evidence type="ECO:0000256" key="1">
    <source>
        <dbReference type="SAM" id="Coils"/>
    </source>
</evidence>
<dbReference type="InterPro" id="IPR014001">
    <property type="entry name" value="Helicase_ATP-bd"/>
</dbReference>
<evidence type="ECO:0000259" key="2">
    <source>
        <dbReference type="PROSITE" id="PS51192"/>
    </source>
</evidence>
<dbReference type="SUPFAM" id="SSF52540">
    <property type="entry name" value="P-loop containing nucleoside triphosphate hydrolases"/>
    <property type="match status" value="2"/>
</dbReference>
<dbReference type="RefSeq" id="WP_137340065.1">
    <property type="nucleotide sequence ID" value="NZ_BSQH01000014.1"/>
</dbReference>
<dbReference type="PROSITE" id="PS51192">
    <property type="entry name" value="HELICASE_ATP_BIND_1"/>
    <property type="match status" value="1"/>
</dbReference>
<evidence type="ECO:0000313" key="4">
    <source>
        <dbReference type="Proteomes" id="UP000304900"/>
    </source>
</evidence>
<dbReference type="GO" id="GO:0005524">
    <property type="term" value="F:ATP binding"/>
    <property type="evidence" value="ECO:0007669"/>
    <property type="project" value="UniProtKB-KW"/>
</dbReference>
<dbReference type="Pfam" id="PF00271">
    <property type="entry name" value="Helicase_C"/>
    <property type="match status" value="1"/>
</dbReference>
<gene>
    <name evidence="3" type="ORF">FDK13_11210</name>
</gene>
<dbReference type="InterPro" id="IPR001650">
    <property type="entry name" value="Helicase_C-like"/>
</dbReference>
<sequence length="1134" mass="130290">MLKSNFFFLTNEWADIYETAKKAESYAITEPTVSAFLSRKALEEMLTWLYDNDSTLRLPAKEQFNLNDLLREQSFKDSWGREFGQELHIVKNTGNNAAHKSVTIGANESLASIKYLFRFSSNVVRTYSSTPYSYLPFDESLIPDKGNELSKKAYEQILKDAQLHSIELDRRIAELSAKEEELEKIKAKLAHYEQLSQQNGIVAAPQVLSEKETRKLYIDVLLRQSGWDIEAANVQEFAVSAVDEHTGEIKNLKVDYVLWGDDGKPVAVIEAKRTTLERERGRQQAKNYADALEKQYGQRPVIYYTNGFETSFWDDLQYPPGKVYGFLNADELRRIMNRRRERLPLKNQNINQTIAGRYYQERAIRRVAERFEDEHQKRALLVMATGTGKTRVSAAIVDLLAKAQWIKRVLFLADRNALITQALKNYNEYLPSLTGIDLTKEQDQGSARIVFSTYQTIINKIDEDYRNGKRYYGVGHFDLIIIDEAHRSIYDKYGAVFEYFDGLYLGLTATPKNETDRDTYALFNHQQGDPTDAYEYTTAVADEFLRPVKQVPLELKFPTQGIRYSDLSEEEKRDWELKFYDPTTGQVMDEINSGAINQWLFNQDTVDKVLLKFMEVGQKVEGNEKIGKTIIFARSHKHAEFIYERFNALYPQYKNVSDFAKIIDNYDPNAEKTILNFKIKDKYPQIAISVDMLDTGIDVPEILNLIFFKPVYSAAKFWQMLGRGTRLCENIFGPELDKKDFYVFDVCGTFEYFDENPEGIMPARAKSLSENTFNARAELVYLLQTQGDPLPDSDDFQLAKNIGEILSKQVSDLDTTGFLVRLHLRHVEHYRKTEVWDSIKEKQISELAEHVAPLVSNEETNEKIKRFDLMMVKLQLAILRSEPSQESYVEKLVSTASELLRKSGNVPAITKKKDILARIVQPEFWENVSISVLENVRTEIRDLTKLLENSGRSIFYTNFKDEITAPVTIQDFSGNFGSYESVYAKLKKIIKKHENHLTIHRLHTNQPITSAELDELDRMLFEESGAQTHEEFKKILGEKPLGIFVRSILGMDRNSAKEAFSAFSANGPLTSVQIEFINYVINQLTQNGKIDPEMLFDAPFTKFHEQGVAGVFSRNDAEKVIEMVKEVNGRAVAG</sequence>
<dbReference type="GO" id="GO:0003677">
    <property type="term" value="F:DNA binding"/>
    <property type="evidence" value="ECO:0007669"/>
    <property type="project" value="UniProtKB-KW"/>
</dbReference>
<dbReference type="CDD" id="cd18032">
    <property type="entry name" value="DEXHc_RE_I_III_res"/>
    <property type="match status" value="1"/>
</dbReference>
<dbReference type="CDD" id="cd18799">
    <property type="entry name" value="SF2_C_EcoAI-like"/>
    <property type="match status" value="1"/>
</dbReference>
<dbReference type="AlphaFoldDB" id="A0A4U6D598"/>
<accession>A0A4U6D598</accession>
<dbReference type="Proteomes" id="UP000304900">
    <property type="component" value="Unassembled WGS sequence"/>
</dbReference>
<comment type="caution">
    <text evidence="3">The sequence shown here is derived from an EMBL/GenBank/DDBJ whole genome shotgun (WGS) entry which is preliminary data.</text>
</comment>
<dbReference type="InterPro" id="IPR027417">
    <property type="entry name" value="P-loop_NTPase"/>
</dbReference>